<proteinExistence type="predicted"/>
<accession>A0ABR1DKF7</accession>
<gene>
    <name evidence="1" type="primary">Necator_chrIV.g15981</name>
    <name evidence="1" type="ORF">RB195_002686</name>
</gene>
<protein>
    <submittedName>
        <fullName evidence="1">Uncharacterized protein</fullName>
    </submittedName>
</protein>
<name>A0ABR1DKF7_NECAM</name>
<dbReference type="EMBL" id="JAVFWL010000004">
    <property type="protein sequence ID" value="KAK6750867.1"/>
    <property type="molecule type" value="Genomic_DNA"/>
</dbReference>
<evidence type="ECO:0000313" key="2">
    <source>
        <dbReference type="Proteomes" id="UP001303046"/>
    </source>
</evidence>
<keyword evidence="2" id="KW-1185">Reference proteome</keyword>
<organism evidence="1 2">
    <name type="scientific">Necator americanus</name>
    <name type="common">Human hookworm</name>
    <dbReference type="NCBI Taxonomy" id="51031"/>
    <lineage>
        <taxon>Eukaryota</taxon>
        <taxon>Metazoa</taxon>
        <taxon>Ecdysozoa</taxon>
        <taxon>Nematoda</taxon>
        <taxon>Chromadorea</taxon>
        <taxon>Rhabditida</taxon>
        <taxon>Rhabditina</taxon>
        <taxon>Rhabditomorpha</taxon>
        <taxon>Strongyloidea</taxon>
        <taxon>Ancylostomatidae</taxon>
        <taxon>Bunostominae</taxon>
        <taxon>Necator</taxon>
    </lineage>
</organism>
<comment type="caution">
    <text evidence="1">The sequence shown here is derived from an EMBL/GenBank/DDBJ whole genome shotgun (WGS) entry which is preliminary data.</text>
</comment>
<sequence length="134" mass="15529">MKSGKSGGDNRISAEVLKYLPPFGICEMTKIISSIWIDHRMRDVWRHAVIILLHKKLSAADPNNYRGISLLRVTHKVLEQIILYRLIKHREETTRDEQRRACWPIYDRPGVHRQESDRNPAAVFEENAISVSGL</sequence>
<dbReference type="PANTHER" id="PTHR19446">
    <property type="entry name" value="REVERSE TRANSCRIPTASES"/>
    <property type="match status" value="1"/>
</dbReference>
<reference evidence="1 2" key="1">
    <citation type="submission" date="2023-08" db="EMBL/GenBank/DDBJ databases">
        <title>A Necator americanus chromosomal reference genome.</title>
        <authorList>
            <person name="Ilik V."/>
            <person name="Petrzelkova K.J."/>
            <person name="Pardy F."/>
            <person name="Fuh T."/>
            <person name="Niatou-Singa F.S."/>
            <person name="Gouil Q."/>
            <person name="Baker L."/>
            <person name="Ritchie M.E."/>
            <person name="Jex A.R."/>
            <person name="Gazzola D."/>
            <person name="Li H."/>
            <person name="Toshio Fujiwara R."/>
            <person name="Zhan B."/>
            <person name="Aroian R.V."/>
            <person name="Pafco B."/>
            <person name="Schwarz E.M."/>
        </authorList>
    </citation>
    <scope>NUCLEOTIDE SEQUENCE [LARGE SCALE GENOMIC DNA]</scope>
    <source>
        <strain evidence="1 2">Aroian</strain>
        <tissue evidence="1">Whole animal</tissue>
    </source>
</reference>
<evidence type="ECO:0000313" key="1">
    <source>
        <dbReference type="EMBL" id="KAK6750867.1"/>
    </source>
</evidence>
<dbReference type="Proteomes" id="UP001303046">
    <property type="component" value="Unassembled WGS sequence"/>
</dbReference>